<dbReference type="Proteomes" id="UP001604336">
    <property type="component" value="Unassembled WGS sequence"/>
</dbReference>
<sequence length="197" mass="22241">MVASVDLTSTLFVAFPPKRKESKIKRKTSITQPSTVTKEPTNPFRFVSELGFFAFNYSRHNRDGHSALLTNYLYFHAEKKPNDVASLSLGTNGSAYKFKSVLNQFNRAIKFHCERILLNFSKDRVNSKEKNGFRNDGHGYLKDSERVPVNGDFESSKKVLNLISNTGEGHRASVEAIKVAFRKEYGCSTVTKFSEEG</sequence>
<reference evidence="2" key="1">
    <citation type="submission" date="2024-07" db="EMBL/GenBank/DDBJ databases">
        <title>Two chromosome-level genome assemblies of Korean endemic species Abeliophyllum distichum and Forsythia ovata (Oleaceae).</title>
        <authorList>
            <person name="Jang H."/>
        </authorList>
    </citation>
    <scope>NUCLEOTIDE SEQUENCE [LARGE SCALE GENOMIC DNA]</scope>
</reference>
<name>A0ABD1SFM0_9LAMI</name>
<keyword evidence="2" id="KW-1185">Reference proteome</keyword>
<gene>
    <name evidence="1" type="ORF">Adt_24128</name>
</gene>
<dbReference type="EMBL" id="JBFOLK010000007">
    <property type="protein sequence ID" value="KAL2498578.1"/>
    <property type="molecule type" value="Genomic_DNA"/>
</dbReference>
<organism evidence="1 2">
    <name type="scientific">Abeliophyllum distichum</name>
    <dbReference type="NCBI Taxonomy" id="126358"/>
    <lineage>
        <taxon>Eukaryota</taxon>
        <taxon>Viridiplantae</taxon>
        <taxon>Streptophyta</taxon>
        <taxon>Embryophyta</taxon>
        <taxon>Tracheophyta</taxon>
        <taxon>Spermatophyta</taxon>
        <taxon>Magnoliopsida</taxon>
        <taxon>eudicotyledons</taxon>
        <taxon>Gunneridae</taxon>
        <taxon>Pentapetalae</taxon>
        <taxon>asterids</taxon>
        <taxon>lamiids</taxon>
        <taxon>Lamiales</taxon>
        <taxon>Oleaceae</taxon>
        <taxon>Forsythieae</taxon>
        <taxon>Abeliophyllum</taxon>
    </lineage>
</organism>
<protein>
    <submittedName>
        <fullName evidence="1">Monogalactosyldiacylglycerol synthase 1</fullName>
    </submittedName>
</protein>
<proteinExistence type="predicted"/>
<comment type="caution">
    <text evidence="1">The sequence shown here is derived from an EMBL/GenBank/DDBJ whole genome shotgun (WGS) entry which is preliminary data.</text>
</comment>
<evidence type="ECO:0000313" key="2">
    <source>
        <dbReference type="Proteomes" id="UP001604336"/>
    </source>
</evidence>
<dbReference type="AlphaFoldDB" id="A0ABD1SFM0"/>
<evidence type="ECO:0000313" key="1">
    <source>
        <dbReference type="EMBL" id="KAL2498578.1"/>
    </source>
</evidence>
<accession>A0ABD1SFM0</accession>